<dbReference type="GO" id="GO:0046872">
    <property type="term" value="F:metal ion binding"/>
    <property type="evidence" value="ECO:0007669"/>
    <property type="project" value="UniProtKB-KW"/>
</dbReference>
<evidence type="ECO:0000256" key="9">
    <source>
        <dbReference type="SAM" id="MobiDB-lite"/>
    </source>
</evidence>
<dbReference type="OrthoDB" id="419694at2759"/>
<dbReference type="PANTHER" id="PTHR12271">
    <property type="entry name" value="POLY A POLYMERASE CID PAP -RELATED"/>
    <property type="match status" value="1"/>
</dbReference>
<dbReference type="Pfam" id="PF03828">
    <property type="entry name" value="PAP_assoc"/>
    <property type="match status" value="1"/>
</dbReference>
<protein>
    <submittedName>
        <fullName evidence="12">Uncharacterized protein</fullName>
    </submittedName>
</protein>
<feature type="domain" description="PAP-associated" evidence="10">
    <location>
        <begin position="255"/>
        <end position="303"/>
    </location>
</feature>
<evidence type="ECO:0000259" key="11">
    <source>
        <dbReference type="Pfam" id="PF22600"/>
    </source>
</evidence>
<evidence type="ECO:0000256" key="6">
    <source>
        <dbReference type="ARBA" id="ARBA00022723"/>
    </source>
</evidence>
<evidence type="ECO:0000256" key="7">
    <source>
        <dbReference type="ARBA" id="ARBA00022842"/>
    </source>
</evidence>
<dbReference type="Proteomes" id="UP000580250">
    <property type="component" value="Unassembled WGS sequence"/>
</dbReference>
<dbReference type="CDD" id="cd05402">
    <property type="entry name" value="NT_PAP_TUTase"/>
    <property type="match status" value="1"/>
</dbReference>
<evidence type="ECO:0000313" key="12">
    <source>
        <dbReference type="EMBL" id="CAD2186386.1"/>
    </source>
</evidence>
<keyword evidence="4" id="KW-0963">Cytoplasm</keyword>
<dbReference type="InterPro" id="IPR054708">
    <property type="entry name" value="MTPAP-like_central"/>
</dbReference>
<comment type="caution">
    <text evidence="12">The sequence shown here is derived from an EMBL/GenBank/DDBJ whole genome shotgun (WGS) entry which is preliminary data.</text>
</comment>
<keyword evidence="5" id="KW-0808">Transferase</keyword>
<comment type="similarity">
    <text evidence="8">Belongs to the DNA polymerase type-B-like family. GLD2 subfamily.</text>
</comment>
<evidence type="ECO:0000313" key="13">
    <source>
        <dbReference type="Proteomes" id="UP000580250"/>
    </source>
</evidence>
<name>A0A6V7WHB3_MELEN</name>
<feature type="region of interest" description="Disordered" evidence="9">
    <location>
        <begin position="351"/>
        <end position="389"/>
    </location>
</feature>
<comment type="subcellular location">
    <subcellularLocation>
        <location evidence="3">Cytoplasm</location>
    </subcellularLocation>
</comment>
<dbReference type="Pfam" id="PF22600">
    <property type="entry name" value="MTPAP-like_central"/>
    <property type="match status" value="1"/>
</dbReference>
<dbReference type="AlphaFoldDB" id="A0A6V7WHB3"/>
<dbReference type="GO" id="GO:0005737">
    <property type="term" value="C:cytoplasm"/>
    <property type="evidence" value="ECO:0007669"/>
    <property type="project" value="UniProtKB-SubCell"/>
</dbReference>
<dbReference type="SUPFAM" id="SSF81301">
    <property type="entry name" value="Nucleotidyltransferase"/>
    <property type="match status" value="1"/>
</dbReference>
<dbReference type="GO" id="GO:0031123">
    <property type="term" value="P:RNA 3'-end processing"/>
    <property type="evidence" value="ECO:0007669"/>
    <property type="project" value="TreeGrafter"/>
</dbReference>
<dbReference type="GO" id="GO:1990817">
    <property type="term" value="F:poly(A) RNA polymerase activity"/>
    <property type="evidence" value="ECO:0007669"/>
    <property type="project" value="UniProtKB-ARBA"/>
</dbReference>
<dbReference type="InterPro" id="IPR002058">
    <property type="entry name" value="PAP_assoc"/>
</dbReference>
<evidence type="ECO:0000256" key="8">
    <source>
        <dbReference type="ARBA" id="ARBA00038491"/>
    </source>
</evidence>
<feature type="compositionally biased region" description="Polar residues" evidence="9">
    <location>
        <begin position="355"/>
        <end position="368"/>
    </location>
</feature>
<dbReference type="InterPro" id="IPR043519">
    <property type="entry name" value="NT_sf"/>
</dbReference>
<evidence type="ECO:0000256" key="2">
    <source>
        <dbReference type="ARBA" id="ARBA00001946"/>
    </source>
</evidence>
<keyword evidence="6" id="KW-0479">Metal-binding</keyword>
<gene>
    <name evidence="12" type="ORF">MENT_LOCUS38877</name>
</gene>
<evidence type="ECO:0000259" key="10">
    <source>
        <dbReference type="Pfam" id="PF03828"/>
    </source>
</evidence>
<evidence type="ECO:0000256" key="5">
    <source>
        <dbReference type="ARBA" id="ARBA00022679"/>
    </source>
</evidence>
<feature type="domain" description="Poly(A) RNA polymerase mitochondrial-like central palm" evidence="11">
    <location>
        <begin position="40"/>
        <end position="160"/>
    </location>
</feature>
<dbReference type="SUPFAM" id="SSF81631">
    <property type="entry name" value="PAP/OAS1 substrate-binding domain"/>
    <property type="match status" value="1"/>
</dbReference>
<comment type="cofactor">
    <cofactor evidence="1">
        <name>Mn(2+)</name>
        <dbReference type="ChEBI" id="CHEBI:29035"/>
    </cofactor>
</comment>
<evidence type="ECO:0000256" key="4">
    <source>
        <dbReference type="ARBA" id="ARBA00022490"/>
    </source>
</evidence>
<dbReference type="Gene3D" id="1.10.1410.10">
    <property type="match status" value="1"/>
</dbReference>
<sequence length="719" mass="82268">MKEININKEEPQIEKLISVPLGELENNLLNFGVKKIPQEGKNNLCVREFEKIKNFVKENWKKGTKVHLVGSQATNLAHPKSDLDIVIIDDKNEENDKLNTKLMFLRNIMRPEFKFVQAYVRARARIPVLDLTTDHPEGHLQIQIQFNNLIPVYNTRYIAVLVQLYPSLRPTYYLLKEWAKKFEINSSPQGTMSSYILLLLLIFYLQREIKEVHNLLENYSEFFTGNQEITQDQLANFLGNLRKNNKKIKEITCVELLGGFFNLYNEFDFDQHAISVRGNKIYKRHTSTQEAAVEIEEPFSRENAAKCITTSGLLRINLAIGFTWRKISRGIKSKEEFMELLGIPRPKRSLEITPDIQNNPLEGSNETKSPLGGSKEASKNLENSNSVEVDINQVDLEPTPDEPIFSAEELEHMELELLEEDIDSEGSFPTPKIEKGTKKKGNIINIGKLAHLSLTIMLLMTLFQMGGLTPMICPKRAHSKIIHFQKGGSSCARIGSFLTQPTQQLTLDLYKPNEELFSFKAFKCLKIGQTVQYRVDFLGYEHRKPIIQTIYPISLEECQDMIRYRKCAFGPLQVNDLEQGQAHTNNPLNINPSWFKLGWDSSEAFNCFLGQIPIIGKPGTLTLESPLEDVSKCDYTQEHCKLENGAMVVWNQKEILHAVGRNPQCPFVKMTSQPGTYTKGVWLACRTLFNFRKGSQTCYVLPKGISYQFIWLCHPLPSI</sequence>
<dbReference type="Gene3D" id="3.30.460.10">
    <property type="entry name" value="Beta Polymerase, domain 2"/>
    <property type="match status" value="1"/>
</dbReference>
<proteinExistence type="inferred from homology"/>
<dbReference type="PANTHER" id="PTHR12271:SF40">
    <property type="entry name" value="POLY(A) RNA POLYMERASE GLD2"/>
    <property type="match status" value="1"/>
</dbReference>
<keyword evidence="7" id="KW-0460">Magnesium</keyword>
<comment type="cofactor">
    <cofactor evidence="2">
        <name>Mg(2+)</name>
        <dbReference type="ChEBI" id="CHEBI:18420"/>
    </cofactor>
</comment>
<reference evidence="12 13" key="1">
    <citation type="submission" date="2020-08" db="EMBL/GenBank/DDBJ databases">
        <authorList>
            <person name="Koutsovoulos G."/>
            <person name="Danchin GJ E."/>
        </authorList>
    </citation>
    <scope>NUCLEOTIDE SEQUENCE [LARGE SCALE GENOMIC DNA]</scope>
</reference>
<dbReference type="EMBL" id="CAJEWN010000585">
    <property type="protein sequence ID" value="CAD2186386.1"/>
    <property type="molecule type" value="Genomic_DNA"/>
</dbReference>
<organism evidence="12 13">
    <name type="scientific">Meloidogyne enterolobii</name>
    <name type="common">Root-knot nematode worm</name>
    <name type="synonym">Meloidogyne mayaguensis</name>
    <dbReference type="NCBI Taxonomy" id="390850"/>
    <lineage>
        <taxon>Eukaryota</taxon>
        <taxon>Metazoa</taxon>
        <taxon>Ecdysozoa</taxon>
        <taxon>Nematoda</taxon>
        <taxon>Chromadorea</taxon>
        <taxon>Rhabditida</taxon>
        <taxon>Tylenchina</taxon>
        <taxon>Tylenchomorpha</taxon>
        <taxon>Tylenchoidea</taxon>
        <taxon>Meloidogynidae</taxon>
        <taxon>Meloidogyninae</taxon>
        <taxon>Meloidogyne</taxon>
    </lineage>
</organism>
<accession>A0A6V7WHB3</accession>
<evidence type="ECO:0000256" key="3">
    <source>
        <dbReference type="ARBA" id="ARBA00004496"/>
    </source>
</evidence>
<evidence type="ECO:0000256" key="1">
    <source>
        <dbReference type="ARBA" id="ARBA00001936"/>
    </source>
</evidence>